<proteinExistence type="predicted"/>
<dbReference type="EMBL" id="CP003326">
    <property type="protein sequence ID" value="AFS77550.1"/>
    <property type="molecule type" value="Genomic_DNA"/>
</dbReference>
<gene>
    <name evidence="1" type="ordered locus">Curi_c04750</name>
</gene>
<evidence type="ECO:0000313" key="1">
    <source>
        <dbReference type="EMBL" id="AFS77550.1"/>
    </source>
</evidence>
<dbReference type="HOGENOM" id="CLU_2732757_0_0_9"/>
<organism evidence="1 2">
    <name type="scientific">Gottschalkia acidurici (strain ATCC 7906 / DSM 604 / BCRC 14475 / CIP 104303 / KCTC 5404 / NCIMB 10678 / 9a)</name>
    <name type="common">Clostridium acidurici</name>
    <dbReference type="NCBI Taxonomy" id="1128398"/>
    <lineage>
        <taxon>Bacteria</taxon>
        <taxon>Bacillati</taxon>
        <taxon>Bacillota</taxon>
        <taxon>Tissierellia</taxon>
        <taxon>Tissierellales</taxon>
        <taxon>Gottschalkiaceae</taxon>
        <taxon>Gottschalkia</taxon>
    </lineage>
</organism>
<protein>
    <submittedName>
        <fullName evidence="1">Uncharacterized protein</fullName>
    </submittedName>
</protein>
<dbReference type="KEGG" id="cad:Curi_c04750"/>
<dbReference type="AlphaFoldDB" id="K0AXT2"/>
<keyword evidence="2" id="KW-1185">Reference proteome</keyword>
<accession>K0AXT2</accession>
<name>K0AXT2_GOTA9</name>
<evidence type="ECO:0000313" key="2">
    <source>
        <dbReference type="Proteomes" id="UP000006094"/>
    </source>
</evidence>
<dbReference type="eggNOG" id="ENOG502ZVFJ">
    <property type="taxonomic scope" value="Bacteria"/>
</dbReference>
<reference evidence="1 2" key="1">
    <citation type="journal article" date="2012" name="PLoS ONE">
        <title>The purine-utilizing bacterium Clostridium acidurici 9a: a genome-guided metabolic reconsideration.</title>
        <authorList>
            <person name="Hartwich K."/>
            <person name="Poehlein A."/>
            <person name="Daniel R."/>
        </authorList>
    </citation>
    <scope>NUCLEOTIDE SEQUENCE [LARGE SCALE GENOMIC DNA]</scope>
    <source>
        <strain evidence="2">ATCC 7906 / DSM 604 / BCRC 14475 / CIP 104303 / KCTC 5404 / NCIMB 10678 / 9a</strain>
    </source>
</reference>
<sequence length="71" mass="8167">MSKKRETINTIIAVIFRLPALILNDEDSKKAIKIIVDAEDAISPTELERSPFNMLETLSILLYFLKNYIKI</sequence>
<dbReference type="Proteomes" id="UP000006094">
    <property type="component" value="Chromosome"/>
</dbReference>